<protein>
    <submittedName>
        <fullName evidence="3">Glycosyl transferase family 2</fullName>
    </submittedName>
</protein>
<evidence type="ECO:0000259" key="1">
    <source>
        <dbReference type="Pfam" id="PF00535"/>
    </source>
</evidence>
<dbReference type="EMBL" id="CP063194">
    <property type="protein sequence ID" value="WCZ39371.1"/>
    <property type="molecule type" value="Genomic_DNA"/>
</dbReference>
<proteinExistence type="predicted"/>
<dbReference type="Gene3D" id="3.90.550.10">
    <property type="entry name" value="Spore Coat Polysaccharide Biosynthesis Protein SpsA, Chain A"/>
    <property type="match status" value="1"/>
</dbReference>
<keyword evidence="4" id="KW-1185">Reference proteome</keyword>
<dbReference type="PANTHER" id="PTHR43685">
    <property type="entry name" value="GLYCOSYLTRANSFERASE"/>
    <property type="match status" value="1"/>
</dbReference>
<evidence type="ECO:0000259" key="2">
    <source>
        <dbReference type="Pfam" id="PF13524"/>
    </source>
</evidence>
<gene>
    <name evidence="3" type="ORF">CJEDD_08915</name>
</gene>
<dbReference type="Proteomes" id="UP001218071">
    <property type="component" value="Chromosome"/>
</dbReference>
<evidence type="ECO:0000313" key="3">
    <source>
        <dbReference type="EMBL" id="WCZ39371.1"/>
    </source>
</evidence>
<dbReference type="InterPro" id="IPR029044">
    <property type="entry name" value="Nucleotide-diphossugar_trans"/>
</dbReference>
<dbReference type="Pfam" id="PF13524">
    <property type="entry name" value="Glyco_trans_1_2"/>
    <property type="match status" value="1"/>
</dbReference>
<name>A0ABY7UKZ1_9CORY</name>
<feature type="domain" description="Glycosyltransferase 2-like" evidence="1">
    <location>
        <begin position="302"/>
        <end position="431"/>
    </location>
</feature>
<dbReference type="SUPFAM" id="SSF53756">
    <property type="entry name" value="UDP-Glycosyltransferase/glycogen phosphorylase"/>
    <property type="match status" value="1"/>
</dbReference>
<dbReference type="CDD" id="cd00761">
    <property type="entry name" value="Glyco_tranf_GTA_type"/>
    <property type="match status" value="1"/>
</dbReference>
<reference evidence="3 4" key="1">
    <citation type="submission" date="2020-10" db="EMBL/GenBank/DDBJ databases">
        <title>Complete genome sequence of Corynebacterium jeddahense DSM 45997, type strain of Corynebacterium jeddahense.</title>
        <authorList>
            <person name="Busche T."/>
            <person name="Kalinowski J."/>
            <person name="Ruckert C."/>
        </authorList>
    </citation>
    <scope>NUCLEOTIDE SEQUENCE [LARGE SCALE GENOMIC DNA]</scope>
    <source>
        <strain evidence="3 4">DSM 45997</strain>
    </source>
</reference>
<accession>A0ABY7UKZ1</accession>
<feature type="domain" description="Spore protein YkvP/CgeB glycosyl transferase-like" evidence="2">
    <location>
        <begin position="146"/>
        <end position="284"/>
    </location>
</feature>
<dbReference type="InterPro" id="IPR055259">
    <property type="entry name" value="YkvP/CgeB_Glyco_trans-like"/>
</dbReference>
<dbReference type="GO" id="GO:0016740">
    <property type="term" value="F:transferase activity"/>
    <property type="evidence" value="ECO:0007669"/>
    <property type="project" value="UniProtKB-KW"/>
</dbReference>
<keyword evidence="3" id="KW-0808">Transferase</keyword>
<dbReference type="Pfam" id="PF00535">
    <property type="entry name" value="Glycos_transf_2"/>
    <property type="match status" value="1"/>
</dbReference>
<organism evidence="3 4">
    <name type="scientific">Corynebacterium jeddahense</name>
    <dbReference type="NCBI Taxonomy" id="1414719"/>
    <lineage>
        <taxon>Bacteria</taxon>
        <taxon>Bacillati</taxon>
        <taxon>Actinomycetota</taxon>
        <taxon>Actinomycetes</taxon>
        <taxon>Mycobacteriales</taxon>
        <taxon>Corynebacteriaceae</taxon>
        <taxon>Corynebacterium</taxon>
    </lineage>
</organism>
<dbReference type="InterPro" id="IPR001173">
    <property type="entry name" value="Glyco_trans_2-like"/>
</dbReference>
<dbReference type="PANTHER" id="PTHR43685:SF11">
    <property type="entry name" value="GLYCOSYLTRANSFERASE TAGX-RELATED"/>
    <property type="match status" value="1"/>
</dbReference>
<dbReference type="InterPro" id="IPR050834">
    <property type="entry name" value="Glycosyltransf_2"/>
</dbReference>
<evidence type="ECO:0000313" key="4">
    <source>
        <dbReference type="Proteomes" id="UP001218071"/>
    </source>
</evidence>
<dbReference type="SUPFAM" id="SSF53448">
    <property type="entry name" value="Nucleotide-diphospho-sugar transferases"/>
    <property type="match status" value="1"/>
</dbReference>
<dbReference type="Gene3D" id="3.40.50.2000">
    <property type="entry name" value="Glycogen Phosphorylase B"/>
    <property type="match status" value="1"/>
</dbReference>
<sequence length="523" mass="58847">MDFLLVESAWAGSGGAWKYQLVGEHAPSQELQDVIATCRERGVPTVFWNKEDPAHFEDFRETAALFDFIATTDSGKVSDYKQLFPNAHVFVLPFAAQPALQNPARNDVPETAGDIAFAGTYFRHKFKQRREQMDLLLGAAHRISQQSEAKFTIFSRHAGGDAKYQFPSKWSKHVVGSLPYPEMLSAYRAFKVFLNVNSVVESPSMCARRIFEIAASGTPVVSTESAALRNFFTAEEVPSVRSSDDAELVLRSLLTSELLRRRTTQLALRRVWEEHTYRQRARVIVRELGLGEGEGELPLVSVICSTNRDFELSHLLDQVAAQTYQRVELLVLGHGVEIDSSFARRAEAAEIEGVQVLHRTSQTSLGECLNALVEAANGEIVAKFDDDDFYLPNYLRDQVNTLVNMNADVVGKGSIYFYLPGPNLIARRWKHQEHIWRNFVAGATLVGWREVFADTPFADRTKGEDSDFLLRLERKGRKVYSADSFNYLCIRGNTEHTWAISDAEILANAEVETFGMNVKHVEV</sequence>